<comment type="catalytic activity">
    <reaction evidence="4">
        <text>D-erythrose 4-phosphate + phosphoenolpyruvate + H2O = 7-phospho-2-dehydro-3-deoxy-D-arabino-heptonate + phosphate</text>
        <dbReference type="Rhea" id="RHEA:14717"/>
        <dbReference type="ChEBI" id="CHEBI:15377"/>
        <dbReference type="ChEBI" id="CHEBI:16897"/>
        <dbReference type="ChEBI" id="CHEBI:43474"/>
        <dbReference type="ChEBI" id="CHEBI:58394"/>
        <dbReference type="ChEBI" id="CHEBI:58702"/>
        <dbReference type="EC" id="2.5.1.54"/>
    </reaction>
</comment>
<organism evidence="5 6">
    <name type="scientific">Cognatishimia activa</name>
    <dbReference type="NCBI Taxonomy" id="1715691"/>
    <lineage>
        <taxon>Bacteria</taxon>
        <taxon>Pseudomonadati</taxon>
        <taxon>Pseudomonadota</taxon>
        <taxon>Alphaproteobacteria</taxon>
        <taxon>Rhodobacterales</taxon>
        <taxon>Paracoccaceae</taxon>
        <taxon>Cognatishimia</taxon>
    </lineage>
</organism>
<feature type="binding site" evidence="3">
    <location>
        <position position="289"/>
    </location>
    <ligand>
        <name>phosphoenolpyruvate</name>
        <dbReference type="ChEBI" id="CHEBI:58702"/>
    </ligand>
</feature>
<evidence type="ECO:0000313" key="6">
    <source>
        <dbReference type="Proteomes" id="UP000051184"/>
    </source>
</evidence>
<protein>
    <recommendedName>
        <fullName evidence="4">Phospho-2-dehydro-3-deoxyheptonate aldolase</fullName>
        <ecNumber evidence="4">2.5.1.54</ecNumber>
    </recommendedName>
</protein>
<comment type="similarity">
    <text evidence="1 4">Belongs to the class-II DAHP synthase family.</text>
</comment>
<evidence type="ECO:0000256" key="4">
    <source>
        <dbReference type="RuleBase" id="RU363071"/>
    </source>
</evidence>
<dbReference type="Proteomes" id="UP000051184">
    <property type="component" value="Unassembled WGS sequence"/>
</dbReference>
<dbReference type="STRING" id="1715691.TA5113_03002"/>
<dbReference type="RefSeq" id="WP_058316073.1">
    <property type="nucleotide sequence ID" value="NZ_CYTO01000024.1"/>
</dbReference>
<evidence type="ECO:0000313" key="5">
    <source>
        <dbReference type="EMBL" id="CUK27179.1"/>
    </source>
</evidence>
<keyword evidence="2 4" id="KW-0808">Transferase</keyword>
<sequence>MAEWQKSDWRAKPRVQMPDYTDQDALNAVEAKLASYPPLVFAGEARSLKAKLAAASRGEAFLLQGGDCAEAFNQFSADHIRDTFKVMLQMAMVLTFGAKVPVVKVGRMAGQFAKPRSAPTETVDGVELPSYRGDIINELDFTSASRIPDPAKMLQAYTQAAATLNLLRAFSTGGYADVRQIHGWTLGFTESEKAAKFRDMANRISDALDFMQAAGIDSENEHDLHTVDFYTSHESLLLEYEEALTRVDSTSGKWLAGSGHMLWIGDRTRQPDGAHVEFLSGVQNPIGLKCGPTTTAEDLKVLLEKLNPENEAGRLTLIARFGAGTVGDHLPRLIKTVQEEGANVVWSCDPMHGNTIKSATGYKTRPFDSVLREVQEFFAVHKAEGTIPGGVHFEMTGQDVTECTGGVRDVTEEDLSDRYHTACDPRLNASQSLELAFLVAEELSSLRDSAPAAKAS</sequence>
<dbReference type="EMBL" id="CYUE01000021">
    <property type="protein sequence ID" value="CUK27179.1"/>
    <property type="molecule type" value="Genomic_DNA"/>
</dbReference>
<dbReference type="EC" id="2.5.1.54" evidence="4"/>
<comment type="cofactor">
    <cofactor evidence="3">
        <name>Mn(2+)</name>
        <dbReference type="ChEBI" id="CHEBI:29035"/>
    </cofactor>
    <cofactor evidence="3">
        <name>Co(2+)</name>
        <dbReference type="ChEBI" id="CHEBI:48828"/>
    </cofactor>
    <cofactor evidence="3">
        <name>Cd(2+)</name>
        <dbReference type="ChEBI" id="CHEBI:48775"/>
    </cofactor>
    <text evidence="3">Binds 1 divalent cation per subunit. The enzyme is active with manganese, cobalt or cadmium ions.</text>
</comment>
<dbReference type="GO" id="GO:0003849">
    <property type="term" value="F:3-deoxy-7-phosphoheptulonate synthase activity"/>
    <property type="evidence" value="ECO:0007669"/>
    <property type="project" value="UniProtKB-EC"/>
</dbReference>
<gene>
    <name evidence="5" type="primary">aroH</name>
    <name evidence="5" type="ORF">TA5114_03001</name>
</gene>
<feature type="binding site" evidence="3">
    <location>
        <position position="320"/>
    </location>
    <ligand>
        <name>phosphoenolpyruvate</name>
        <dbReference type="ChEBI" id="CHEBI:58702"/>
    </ligand>
</feature>
<dbReference type="AlphaFoldDB" id="A0A0P1IU87"/>
<evidence type="ECO:0000256" key="3">
    <source>
        <dbReference type="PIRSR" id="PIRSR602480-1"/>
    </source>
</evidence>
<evidence type="ECO:0000256" key="1">
    <source>
        <dbReference type="ARBA" id="ARBA00008911"/>
    </source>
</evidence>
<dbReference type="PANTHER" id="PTHR21337:SF0">
    <property type="entry name" value="PHOSPHO-2-DEHYDRO-3-DEOXYHEPTONATE ALDOLASE"/>
    <property type="match status" value="1"/>
</dbReference>
<evidence type="ECO:0000256" key="2">
    <source>
        <dbReference type="ARBA" id="ARBA00022679"/>
    </source>
</evidence>
<keyword evidence="3" id="KW-0104">Cadmium</keyword>
<feature type="binding site" evidence="3">
    <location>
        <position position="107"/>
    </location>
    <ligand>
        <name>phosphoenolpyruvate</name>
        <dbReference type="ChEBI" id="CHEBI:58702"/>
    </ligand>
</feature>
<accession>A0A0P1IU87</accession>
<proteinExistence type="inferred from homology"/>
<feature type="binding site" evidence="3">
    <location>
        <position position="394"/>
    </location>
    <ligand>
        <name>Mn(2+)</name>
        <dbReference type="ChEBI" id="CHEBI:29035"/>
    </ligand>
</feature>
<dbReference type="Pfam" id="PF01474">
    <property type="entry name" value="DAHP_synth_2"/>
    <property type="match status" value="1"/>
</dbReference>
<keyword evidence="3" id="KW-0170">Cobalt</keyword>
<feature type="binding site" evidence="3">
    <location>
        <position position="424"/>
    </location>
    <ligand>
        <name>Mn(2+)</name>
        <dbReference type="ChEBI" id="CHEBI:29035"/>
    </ligand>
</feature>
<dbReference type="GO" id="GO:0009073">
    <property type="term" value="P:aromatic amino acid family biosynthetic process"/>
    <property type="evidence" value="ECO:0007669"/>
    <property type="project" value="InterPro"/>
</dbReference>
<reference evidence="6" key="1">
    <citation type="submission" date="2015-09" db="EMBL/GenBank/DDBJ databases">
        <authorList>
            <person name="Rodrigo-Torres Lidia"/>
            <person name="Arahal R.David."/>
        </authorList>
    </citation>
    <scope>NUCLEOTIDE SEQUENCE [LARGE SCALE GENOMIC DNA]</scope>
    <source>
        <strain evidence="6">CECT 5114</strain>
    </source>
</reference>
<dbReference type="OrthoDB" id="9766852at2"/>
<name>A0A0P1IU87_9RHOB</name>
<feature type="binding site" evidence="3">
    <location>
        <position position="352"/>
    </location>
    <ligand>
        <name>Mn(2+)</name>
        <dbReference type="ChEBI" id="CHEBI:29035"/>
    </ligand>
</feature>
<dbReference type="PANTHER" id="PTHR21337">
    <property type="entry name" value="PHOSPHO-2-DEHYDRO-3-DEOXYHEPTONATE ALDOLASE 1, 2"/>
    <property type="match status" value="1"/>
</dbReference>
<dbReference type="SUPFAM" id="SSF51569">
    <property type="entry name" value="Aldolase"/>
    <property type="match status" value="1"/>
</dbReference>
<dbReference type="InterPro" id="IPR002480">
    <property type="entry name" value="DAHP_synth_2"/>
</dbReference>
<dbReference type="InterPro" id="IPR013785">
    <property type="entry name" value="Aldolase_TIM"/>
</dbReference>
<keyword evidence="3" id="KW-0464">Manganese</keyword>
<keyword evidence="6" id="KW-1185">Reference proteome</keyword>
<feature type="binding site" evidence="3">
    <location>
        <position position="68"/>
    </location>
    <ligand>
        <name>Mn(2+)</name>
        <dbReference type="ChEBI" id="CHEBI:29035"/>
    </ligand>
</feature>
<dbReference type="NCBIfam" id="TIGR01358">
    <property type="entry name" value="DAHP_synth_II"/>
    <property type="match status" value="1"/>
</dbReference>
<dbReference type="Gene3D" id="3.20.20.70">
    <property type="entry name" value="Aldolase class I"/>
    <property type="match status" value="1"/>
</dbReference>